<evidence type="ECO:0000313" key="2">
    <source>
        <dbReference type="EMBL" id="OWL96149.1"/>
    </source>
</evidence>
<dbReference type="Proteomes" id="UP000197208">
    <property type="component" value="Unassembled WGS sequence"/>
</dbReference>
<dbReference type="InterPro" id="IPR010667">
    <property type="entry name" value="Phage_T4_Gp19"/>
</dbReference>
<keyword evidence="3" id="KW-1185">Reference proteome</keyword>
<dbReference type="EMBL" id="NHMK01000012">
    <property type="protein sequence ID" value="OWL96149.1"/>
    <property type="molecule type" value="Genomic_DNA"/>
</dbReference>
<organism evidence="2 3">
    <name type="scientific">Deinococcus indicus</name>
    <dbReference type="NCBI Taxonomy" id="223556"/>
    <lineage>
        <taxon>Bacteria</taxon>
        <taxon>Thermotogati</taxon>
        <taxon>Deinococcota</taxon>
        <taxon>Deinococci</taxon>
        <taxon>Deinococcales</taxon>
        <taxon>Deinococcaceae</taxon>
        <taxon>Deinococcus</taxon>
    </lineage>
</organism>
<evidence type="ECO:0000313" key="3">
    <source>
        <dbReference type="Proteomes" id="UP000197208"/>
    </source>
</evidence>
<dbReference type="PANTHER" id="PTHR38009:SF1">
    <property type="entry name" value="CONSERVED HYPOTHETICAL PHAGE TAIL PROTEIN"/>
    <property type="match status" value="1"/>
</dbReference>
<gene>
    <name evidence="2" type="ORF">CBQ26_10195</name>
</gene>
<dbReference type="PANTHER" id="PTHR38009">
    <property type="entry name" value="CONSERVED HYPOTHETICAL PHAGE TAIL PROTEIN"/>
    <property type="match status" value="1"/>
</dbReference>
<name>A0A246BLE6_9DEIO</name>
<feature type="region of interest" description="Disordered" evidence="1">
    <location>
        <begin position="27"/>
        <end position="58"/>
    </location>
</feature>
<dbReference type="OrthoDB" id="73314at2"/>
<evidence type="ECO:0008006" key="4">
    <source>
        <dbReference type="Google" id="ProtNLM"/>
    </source>
</evidence>
<sequence>MDFKATASFNRGRPRVTATLRLGPLGQATFSAGGDAPTLTPAARPTHRPDGNPQRSSLSILSNHRYQVSIDGLEYAAFSEVSGLQVETETMDFIEGGVNDRVLRLPVRSRVGNLILKRGLVAGNELLEWHLNIVQGYLDVRNVTVTVYDHPQASRTAAGGQALEAQVRMRFELLQAYPVKWSGPTFSGNGDAVSVETLELAHSGFLQTSR</sequence>
<evidence type="ECO:0000256" key="1">
    <source>
        <dbReference type="SAM" id="MobiDB-lite"/>
    </source>
</evidence>
<dbReference type="AlphaFoldDB" id="A0A246BLE6"/>
<comment type="caution">
    <text evidence="2">The sequence shown here is derived from an EMBL/GenBank/DDBJ whole genome shotgun (WGS) entry which is preliminary data.</text>
</comment>
<reference evidence="2 3" key="1">
    <citation type="submission" date="2017-05" db="EMBL/GenBank/DDBJ databases">
        <title>De novo genome assembly of Deniococcus indicus strain DR1.</title>
        <authorList>
            <person name="Chauhan D."/>
            <person name="Yennamalli R.M."/>
            <person name="Priyadarshini R."/>
        </authorList>
    </citation>
    <scope>NUCLEOTIDE SEQUENCE [LARGE SCALE GENOMIC DNA]</scope>
    <source>
        <strain evidence="2 3">DR1</strain>
    </source>
</reference>
<dbReference type="RefSeq" id="WP_088248532.1">
    <property type="nucleotide sequence ID" value="NZ_BNAM01000009.1"/>
</dbReference>
<protein>
    <recommendedName>
        <fullName evidence="4">Phage tail protein</fullName>
    </recommendedName>
</protein>
<proteinExistence type="predicted"/>
<dbReference type="GO" id="GO:0005198">
    <property type="term" value="F:structural molecule activity"/>
    <property type="evidence" value="ECO:0007669"/>
    <property type="project" value="InterPro"/>
</dbReference>
<dbReference type="Pfam" id="PF06841">
    <property type="entry name" value="Phage_T4_gp19"/>
    <property type="match status" value="1"/>
</dbReference>
<dbReference type="NCBIfam" id="TIGR02241">
    <property type="entry name" value="conserved hypothetical phage tail region protein"/>
    <property type="match status" value="1"/>
</dbReference>
<accession>A0A246BLE6</accession>
<dbReference type="InterPro" id="IPR011747">
    <property type="entry name" value="CHP02241"/>
</dbReference>